<evidence type="ECO:0000313" key="8">
    <source>
        <dbReference type="Proteomes" id="UP001515480"/>
    </source>
</evidence>
<dbReference type="Proteomes" id="UP001515480">
    <property type="component" value="Unassembled WGS sequence"/>
</dbReference>
<evidence type="ECO:0000259" key="6">
    <source>
        <dbReference type="Pfam" id="PF17777"/>
    </source>
</evidence>
<dbReference type="GO" id="GO:0005730">
    <property type="term" value="C:nucleolus"/>
    <property type="evidence" value="ECO:0007669"/>
    <property type="project" value="UniProtKB-SubCell"/>
</dbReference>
<dbReference type="Gene3D" id="3.90.105.20">
    <property type="match status" value="1"/>
</dbReference>
<evidence type="ECO:0000256" key="2">
    <source>
        <dbReference type="ARBA" id="ARBA00008889"/>
    </source>
</evidence>
<dbReference type="Pfam" id="PF17777">
    <property type="entry name" value="RL10P_insert"/>
    <property type="match status" value="1"/>
</dbReference>
<dbReference type="CDD" id="cd05796">
    <property type="entry name" value="Ribosomal_P0_like"/>
    <property type="match status" value="1"/>
</dbReference>
<keyword evidence="8" id="KW-1185">Reference proteome</keyword>
<comment type="similarity">
    <text evidence="2 5">Belongs to the universal ribosomal protein uL10 family.</text>
</comment>
<dbReference type="InterPro" id="IPR051742">
    <property type="entry name" value="Ribosome_Assembly_uL10"/>
</dbReference>
<evidence type="ECO:0000256" key="5">
    <source>
        <dbReference type="RuleBase" id="RU364039"/>
    </source>
</evidence>
<dbReference type="EMBL" id="JBGBPQ010000028">
    <property type="protein sequence ID" value="KAL1496638.1"/>
    <property type="molecule type" value="Genomic_DNA"/>
</dbReference>
<sequence>MPKSKRDKKVTLSKTQKKGRARKESIVDEVRHCVDTFQALYVFTSDNMRNAALKTVRQKLRESRIFFGRTKLLAAALGKTPSDEYRDGISEAAKLLRGHEAGMLFTNDSHDKIVQTFESSQTEEFARAGTAATDTVVLEEGPLDGFPHNMEPYLRKLGLPTKLNNGVVHLLTSHTVCREGDELDGDQAKLLQLLGIKMSVFKLSLRCRWSDGDLQMLEM</sequence>
<evidence type="ECO:0000256" key="1">
    <source>
        <dbReference type="ARBA" id="ARBA00004046"/>
    </source>
</evidence>
<dbReference type="PANTHER" id="PTHR45841">
    <property type="entry name" value="MRNA TURNOVER PROTEIN 4 MRTO4"/>
    <property type="match status" value="1"/>
</dbReference>
<dbReference type="GO" id="GO:0003723">
    <property type="term" value="F:RNA binding"/>
    <property type="evidence" value="ECO:0007669"/>
    <property type="project" value="TreeGrafter"/>
</dbReference>
<dbReference type="FunFam" id="3.30.70.1730:FF:000005">
    <property type="entry name" value="Ribosome assembly factor mrt4"/>
    <property type="match status" value="1"/>
</dbReference>
<accession>A0AB34IH36</accession>
<keyword evidence="5" id="KW-0690">Ribosome biogenesis</keyword>
<dbReference type="GO" id="GO:0006364">
    <property type="term" value="P:rRNA processing"/>
    <property type="evidence" value="ECO:0007669"/>
    <property type="project" value="TreeGrafter"/>
</dbReference>
<evidence type="ECO:0000256" key="4">
    <source>
        <dbReference type="ARBA" id="ARBA00023242"/>
    </source>
</evidence>
<evidence type="ECO:0000313" key="7">
    <source>
        <dbReference type="EMBL" id="KAL1496638.1"/>
    </source>
</evidence>
<dbReference type="GO" id="GO:0000956">
    <property type="term" value="P:nuclear-transcribed mRNA catabolic process"/>
    <property type="evidence" value="ECO:0007669"/>
    <property type="project" value="TreeGrafter"/>
</dbReference>
<comment type="caution">
    <text evidence="7">The sequence shown here is derived from an EMBL/GenBank/DDBJ whole genome shotgun (WGS) entry which is preliminary data.</text>
</comment>
<dbReference type="Pfam" id="PF00466">
    <property type="entry name" value="Ribosomal_L10"/>
    <property type="match status" value="1"/>
</dbReference>
<dbReference type="InterPro" id="IPR043164">
    <property type="entry name" value="Ribosomal_uL10-like_insert_sf"/>
</dbReference>
<dbReference type="InterPro" id="IPR040637">
    <property type="entry name" value="Ribosomal_uL10-like_insert"/>
</dbReference>
<dbReference type="InterPro" id="IPR043141">
    <property type="entry name" value="Ribosomal_uL10-like_sf"/>
</dbReference>
<dbReference type="GO" id="GO:0005737">
    <property type="term" value="C:cytoplasm"/>
    <property type="evidence" value="ECO:0007669"/>
    <property type="project" value="UniProtKB-SubCell"/>
</dbReference>
<evidence type="ECO:0000256" key="3">
    <source>
        <dbReference type="ARBA" id="ARBA00022490"/>
    </source>
</evidence>
<comment type="function">
    <text evidence="1 5">Component of the ribosome assembly machinery. Nuclear paralog of the ribosomal protein P0, it binds pre-60S subunits at an early stage of assembly in the nucleolus, and is replaced by P0 in cytoplasmic pre-60S subunits and mature 80S ribosomes.</text>
</comment>
<feature type="domain" description="Large ribosomal subunit protein uL10-like insertion" evidence="6">
    <location>
        <begin position="126"/>
        <end position="196"/>
    </location>
</feature>
<dbReference type="SUPFAM" id="SSF160369">
    <property type="entry name" value="Ribosomal protein L10-like"/>
    <property type="match status" value="1"/>
</dbReference>
<comment type="subcellular location">
    <subcellularLocation>
        <location evidence="5">Cytoplasm</location>
    </subcellularLocation>
    <subcellularLocation>
        <location evidence="5">Nucleus</location>
        <location evidence="5">Nucleolus</location>
    </subcellularLocation>
</comment>
<dbReference type="GO" id="GO:0030687">
    <property type="term" value="C:preribosome, large subunit precursor"/>
    <property type="evidence" value="ECO:0007669"/>
    <property type="project" value="TreeGrafter"/>
</dbReference>
<dbReference type="FunFam" id="3.90.105.20:FF:000004">
    <property type="entry name" value="Ribosome assembly factor mrt4"/>
    <property type="match status" value="1"/>
</dbReference>
<dbReference type="AlphaFoldDB" id="A0AB34IH36"/>
<dbReference type="GO" id="GO:0000027">
    <property type="term" value="P:ribosomal large subunit assembly"/>
    <property type="evidence" value="ECO:0007669"/>
    <property type="project" value="InterPro"/>
</dbReference>
<comment type="subunit">
    <text evidence="5">Associates with the pre-60S ribosomal particle.</text>
</comment>
<dbReference type="InterPro" id="IPR001790">
    <property type="entry name" value="Ribosomal_uL10"/>
</dbReference>
<gene>
    <name evidence="7" type="ORF">AB1Y20_014241</name>
</gene>
<reference evidence="7 8" key="1">
    <citation type="journal article" date="2024" name="Science">
        <title>Giant polyketide synthase enzymes in the biosynthesis of giant marine polyether toxins.</title>
        <authorList>
            <person name="Fallon T.R."/>
            <person name="Shende V.V."/>
            <person name="Wierzbicki I.H."/>
            <person name="Pendleton A.L."/>
            <person name="Watervoot N.F."/>
            <person name="Auber R.P."/>
            <person name="Gonzalez D.J."/>
            <person name="Wisecaver J.H."/>
            <person name="Moore B.S."/>
        </authorList>
    </citation>
    <scope>NUCLEOTIDE SEQUENCE [LARGE SCALE GENOMIC DNA]</scope>
    <source>
        <strain evidence="7 8">12B1</strain>
    </source>
</reference>
<organism evidence="7 8">
    <name type="scientific">Prymnesium parvum</name>
    <name type="common">Toxic golden alga</name>
    <dbReference type="NCBI Taxonomy" id="97485"/>
    <lineage>
        <taxon>Eukaryota</taxon>
        <taxon>Haptista</taxon>
        <taxon>Haptophyta</taxon>
        <taxon>Prymnesiophyceae</taxon>
        <taxon>Prymnesiales</taxon>
        <taxon>Prymnesiaceae</taxon>
        <taxon>Prymnesium</taxon>
    </lineage>
</organism>
<dbReference type="PANTHER" id="PTHR45841:SF1">
    <property type="entry name" value="MRNA TURNOVER PROTEIN 4 HOMOLOG"/>
    <property type="match status" value="1"/>
</dbReference>
<name>A0AB34IH36_PRYPA</name>
<keyword evidence="4 5" id="KW-0539">Nucleus</keyword>
<dbReference type="Gene3D" id="3.30.70.1730">
    <property type="match status" value="1"/>
</dbReference>
<proteinExistence type="inferred from homology"/>
<dbReference type="InterPro" id="IPR033867">
    <property type="entry name" value="Mrt4"/>
</dbReference>
<protein>
    <recommendedName>
        <fullName evidence="5">Ribosome assembly factor mrt4</fullName>
    </recommendedName>
</protein>
<keyword evidence="3 5" id="KW-0963">Cytoplasm</keyword>